<keyword evidence="5 6" id="KW-0539">Nucleus</keyword>
<proteinExistence type="inferred from homology"/>
<sequence length="179" mass="19827">MSIPTTPSESPSEQTFEEKLQEYVDALLRLGISVHDFEPENAESLFDQIDGLVDDLNELNALKEQVDIEVPGNVLDQVEDGANPDILVRDWAQTLVDKNQKTHGHICALQELHDQIQNEMNLHFPNLIPDHPNPSISEPIPSSQSLPSPLHAIKSEVPQLSSTKQEPVTSTLVEDTAPT</sequence>
<evidence type="ECO:0000256" key="6">
    <source>
        <dbReference type="RuleBase" id="RU364146"/>
    </source>
</evidence>
<dbReference type="GO" id="GO:0016592">
    <property type="term" value="C:mediator complex"/>
    <property type="evidence" value="ECO:0007669"/>
    <property type="project" value="InterPro"/>
</dbReference>
<comment type="subcellular location">
    <subcellularLocation>
        <location evidence="1 6">Nucleus</location>
    </subcellularLocation>
</comment>
<dbReference type="Proteomes" id="UP000053201">
    <property type="component" value="Unassembled WGS sequence"/>
</dbReference>
<keyword evidence="3 6" id="KW-0805">Transcription regulation</keyword>
<dbReference type="eggNOG" id="KOG3046">
    <property type="taxonomic scope" value="Eukaryota"/>
</dbReference>
<keyword evidence="6" id="KW-0010">Activator</keyword>
<dbReference type="GO" id="GO:0003712">
    <property type="term" value="F:transcription coregulator activity"/>
    <property type="evidence" value="ECO:0007669"/>
    <property type="project" value="InterPro"/>
</dbReference>
<protein>
    <recommendedName>
        <fullName evidence="6">Mediator of RNA polymerase II transcription subunit 10</fullName>
    </recommendedName>
    <alternativeName>
        <fullName evidence="6">Mediator complex subunit 10</fullName>
    </alternativeName>
</protein>
<keyword evidence="10" id="KW-1185">Reference proteome</keyword>
<dbReference type="STRING" id="645134.A0A0L0HJT6"/>
<dbReference type="GO" id="GO:0006357">
    <property type="term" value="P:regulation of transcription by RNA polymerase II"/>
    <property type="evidence" value="ECO:0007669"/>
    <property type="project" value="InterPro"/>
</dbReference>
<feature type="compositionally biased region" description="Low complexity" evidence="8">
    <location>
        <begin position="133"/>
        <end position="150"/>
    </location>
</feature>
<evidence type="ECO:0000256" key="5">
    <source>
        <dbReference type="ARBA" id="ARBA00023242"/>
    </source>
</evidence>
<dbReference type="Pfam" id="PF09748">
    <property type="entry name" value="Med10"/>
    <property type="match status" value="1"/>
</dbReference>
<dbReference type="AlphaFoldDB" id="A0A0L0HJT6"/>
<comment type="similarity">
    <text evidence="2 6">Belongs to the Mediator complex subunit 10 family.</text>
</comment>
<feature type="coiled-coil region" evidence="7">
    <location>
        <begin position="42"/>
        <end position="69"/>
    </location>
</feature>
<keyword evidence="4 6" id="KW-0804">Transcription</keyword>
<feature type="compositionally biased region" description="Polar residues" evidence="8">
    <location>
        <begin position="158"/>
        <end position="179"/>
    </location>
</feature>
<dbReference type="OrthoDB" id="337270at2759"/>
<organism evidence="9 10">
    <name type="scientific">Spizellomyces punctatus (strain DAOM BR117)</name>
    <dbReference type="NCBI Taxonomy" id="645134"/>
    <lineage>
        <taxon>Eukaryota</taxon>
        <taxon>Fungi</taxon>
        <taxon>Fungi incertae sedis</taxon>
        <taxon>Chytridiomycota</taxon>
        <taxon>Chytridiomycota incertae sedis</taxon>
        <taxon>Chytridiomycetes</taxon>
        <taxon>Spizellomycetales</taxon>
        <taxon>Spizellomycetaceae</taxon>
        <taxon>Spizellomyces</taxon>
    </lineage>
</organism>
<reference evidence="9 10" key="1">
    <citation type="submission" date="2009-08" db="EMBL/GenBank/DDBJ databases">
        <title>The Genome Sequence of Spizellomyces punctatus strain DAOM BR117.</title>
        <authorList>
            <consortium name="The Broad Institute Genome Sequencing Platform"/>
            <person name="Russ C."/>
            <person name="Cuomo C."/>
            <person name="Shea T."/>
            <person name="Young S.K."/>
            <person name="Zeng Q."/>
            <person name="Koehrsen M."/>
            <person name="Haas B."/>
            <person name="Borodovsky M."/>
            <person name="Guigo R."/>
            <person name="Alvarado L."/>
            <person name="Berlin A."/>
            <person name="Bochicchio J."/>
            <person name="Borenstein D."/>
            <person name="Chapman S."/>
            <person name="Chen Z."/>
            <person name="Engels R."/>
            <person name="Freedman E."/>
            <person name="Gellesch M."/>
            <person name="Goldberg J."/>
            <person name="Griggs A."/>
            <person name="Gujja S."/>
            <person name="Heiman D."/>
            <person name="Hepburn T."/>
            <person name="Howarth C."/>
            <person name="Jen D."/>
            <person name="Larson L."/>
            <person name="Lewis B."/>
            <person name="Mehta T."/>
            <person name="Park D."/>
            <person name="Pearson M."/>
            <person name="Roberts A."/>
            <person name="Saif S."/>
            <person name="Shenoy N."/>
            <person name="Sisk P."/>
            <person name="Stolte C."/>
            <person name="Sykes S."/>
            <person name="Thomson T."/>
            <person name="Walk T."/>
            <person name="White J."/>
            <person name="Yandava C."/>
            <person name="Burger G."/>
            <person name="Gray M.W."/>
            <person name="Holland P.W.H."/>
            <person name="King N."/>
            <person name="Lang F.B.F."/>
            <person name="Roger A.J."/>
            <person name="Ruiz-Trillo I."/>
            <person name="Lander E."/>
            <person name="Nusbaum C."/>
        </authorList>
    </citation>
    <scope>NUCLEOTIDE SEQUENCE [LARGE SCALE GENOMIC DNA]</scope>
    <source>
        <strain evidence="9 10">DAOM BR117</strain>
    </source>
</reference>
<evidence type="ECO:0000256" key="3">
    <source>
        <dbReference type="ARBA" id="ARBA00023015"/>
    </source>
</evidence>
<comment type="subunit">
    <text evidence="6">Component of the Mediator complex.</text>
</comment>
<name>A0A0L0HJT6_SPIPD</name>
<feature type="region of interest" description="Disordered" evidence="8">
    <location>
        <begin position="131"/>
        <end position="179"/>
    </location>
</feature>
<evidence type="ECO:0000313" key="10">
    <source>
        <dbReference type="Proteomes" id="UP000053201"/>
    </source>
</evidence>
<dbReference type="OMA" id="QYQRAKM"/>
<evidence type="ECO:0000256" key="2">
    <source>
        <dbReference type="ARBA" id="ARBA00005389"/>
    </source>
</evidence>
<dbReference type="VEuPathDB" id="FungiDB:SPPG_04165"/>
<dbReference type="GeneID" id="27687632"/>
<gene>
    <name evidence="6" type="primary">MED10</name>
    <name evidence="9" type="ORF">SPPG_04165</name>
</gene>
<dbReference type="EMBL" id="KQ257455">
    <property type="protein sequence ID" value="KND01074.1"/>
    <property type="molecule type" value="Genomic_DNA"/>
</dbReference>
<evidence type="ECO:0000256" key="1">
    <source>
        <dbReference type="ARBA" id="ARBA00004123"/>
    </source>
</evidence>
<evidence type="ECO:0000256" key="4">
    <source>
        <dbReference type="ARBA" id="ARBA00023163"/>
    </source>
</evidence>
<evidence type="ECO:0000313" key="9">
    <source>
        <dbReference type="EMBL" id="KND01074.1"/>
    </source>
</evidence>
<comment type="function">
    <text evidence="6">Component of the Mediator complex, a coactivator involved in the regulated transcription of nearly all RNA polymerase II-dependent genes. Mediator functions as a bridge to convey information from gene-specific regulatory proteins to the basal RNA polymerase II transcription machinery. Mediator is recruited to promoters by direct interactions with regulatory proteins and serves as a scaffold for the assembly of a functional preinitiation complex with RNA polymerase II and the general transcription factors.</text>
</comment>
<keyword evidence="7" id="KW-0175">Coiled coil</keyword>
<evidence type="ECO:0000256" key="7">
    <source>
        <dbReference type="SAM" id="Coils"/>
    </source>
</evidence>
<dbReference type="InterPro" id="IPR019145">
    <property type="entry name" value="Mediator_Med10"/>
</dbReference>
<dbReference type="FunCoup" id="A0A0L0HJT6">
    <property type="interactions" value="381"/>
</dbReference>
<evidence type="ECO:0000256" key="8">
    <source>
        <dbReference type="SAM" id="MobiDB-lite"/>
    </source>
</evidence>
<dbReference type="RefSeq" id="XP_016609113.1">
    <property type="nucleotide sequence ID" value="XM_016752413.1"/>
</dbReference>
<accession>A0A0L0HJT6</accession>
<dbReference type="InParanoid" id="A0A0L0HJT6"/>